<comment type="caution">
    <text evidence="2">The sequence shown here is derived from an EMBL/GenBank/DDBJ whole genome shotgun (WGS) entry which is preliminary data.</text>
</comment>
<reference evidence="2 3" key="1">
    <citation type="submission" date="2022-12" db="EMBL/GenBank/DDBJ databases">
        <title>Chromosome-scale assembly of the Ensete ventricosum genome.</title>
        <authorList>
            <person name="Dussert Y."/>
            <person name="Stocks J."/>
            <person name="Wendawek A."/>
            <person name="Woldeyes F."/>
            <person name="Nichols R.A."/>
            <person name="Borrell J.S."/>
        </authorList>
    </citation>
    <scope>NUCLEOTIDE SEQUENCE [LARGE SCALE GENOMIC DNA]</scope>
    <source>
        <strain evidence="3">cv. Maze</strain>
        <tissue evidence="2">Seeds</tissue>
    </source>
</reference>
<name>A0AAV8PTG7_ENSVE</name>
<evidence type="ECO:0000313" key="2">
    <source>
        <dbReference type="EMBL" id="KAJ8499570.1"/>
    </source>
</evidence>
<gene>
    <name evidence="2" type="ORF">OPV22_010122</name>
</gene>
<protein>
    <submittedName>
        <fullName evidence="2">Uncharacterized protein</fullName>
    </submittedName>
</protein>
<keyword evidence="3" id="KW-1185">Reference proteome</keyword>
<feature type="region of interest" description="Disordered" evidence="1">
    <location>
        <begin position="1"/>
        <end position="43"/>
    </location>
</feature>
<dbReference type="AlphaFoldDB" id="A0AAV8PTG7"/>
<dbReference type="EMBL" id="JAQQAF010000003">
    <property type="protein sequence ID" value="KAJ8499570.1"/>
    <property type="molecule type" value="Genomic_DNA"/>
</dbReference>
<feature type="compositionally biased region" description="Basic and acidic residues" evidence="1">
    <location>
        <begin position="32"/>
        <end position="41"/>
    </location>
</feature>
<dbReference type="Proteomes" id="UP001222027">
    <property type="component" value="Unassembled WGS sequence"/>
</dbReference>
<evidence type="ECO:0000313" key="3">
    <source>
        <dbReference type="Proteomes" id="UP001222027"/>
    </source>
</evidence>
<accession>A0AAV8PTG7</accession>
<organism evidence="2 3">
    <name type="scientific">Ensete ventricosum</name>
    <name type="common">Abyssinian banana</name>
    <name type="synonym">Musa ensete</name>
    <dbReference type="NCBI Taxonomy" id="4639"/>
    <lineage>
        <taxon>Eukaryota</taxon>
        <taxon>Viridiplantae</taxon>
        <taxon>Streptophyta</taxon>
        <taxon>Embryophyta</taxon>
        <taxon>Tracheophyta</taxon>
        <taxon>Spermatophyta</taxon>
        <taxon>Magnoliopsida</taxon>
        <taxon>Liliopsida</taxon>
        <taxon>Zingiberales</taxon>
        <taxon>Musaceae</taxon>
        <taxon>Ensete</taxon>
    </lineage>
</organism>
<evidence type="ECO:0000256" key="1">
    <source>
        <dbReference type="SAM" id="MobiDB-lite"/>
    </source>
</evidence>
<proteinExistence type="predicted"/>
<sequence length="102" mass="11346">MMKSHRGKSAARKPLGNISNGRNPLRSRKKGNPKDGNEGAFDRLLLVRSQGRERRRLQAPEGMIVSNCTLSVIEGGTRCCILLLSYCRDTGNSYARDLEPML</sequence>
<feature type="compositionally biased region" description="Basic residues" evidence="1">
    <location>
        <begin position="1"/>
        <end position="11"/>
    </location>
</feature>